<dbReference type="STRING" id="53254.SAMN05660750_04956"/>
<keyword evidence="4" id="KW-1185">Reference proteome</keyword>
<feature type="transmembrane region" description="Helical" evidence="1">
    <location>
        <begin position="414"/>
        <end position="443"/>
    </location>
</feature>
<keyword evidence="1" id="KW-0812">Transmembrane</keyword>
<proteinExistence type="predicted"/>
<comment type="caution">
    <text evidence="3">The sequence shown here is derived from an EMBL/GenBank/DDBJ whole genome shotgun (WGS) entry which is preliminary data.</text>
</comment>
<feature type="transmembrane region" description="Helical" evidence="1">
    <location>
        <begin position="167"/>
        <end position="187"/>
    </location>
</feature>
<feature type="transmembrane region" description="Helical" evidence="1">
    <location>
        <begin position="473"/>
        <end position="490"/>
    </location>
</feature>
<feature type="transmembrane region" description="Helical" evidence="1">
    <location>
        <begin position="108"/>
        <end position="131"/>
    </location>
</feature>
<reference evidence="3 4" key="1">
    <citation type="submission" date="2015-10" db="EMBL/GenBank/DDBJ databases">
        <title>Draft genome of Bosea thiooxidans.</title>
        <authorList>
            <person name="Wang X."/>
        </authorList>
    </citation>
    <scope>NUCLEOTIDE SEQUENCE [LARGE SCALE GENOMIC DNA]</scope>
    <source>
        <strain evidence="3 4">CGMCC 9174</strain>
    </source>
</reference>
<feature type="transmembrane region" description="Helical" evidence="1">
    <location>
        <begin position="138"/>
        <end position="161"/>
    </location>
</feature>
<feature type="transmembrane region" description="Helical" evidence="1">
    <location>
        <begin position="46"/>
        <end position="69"/>
    </location>
</feature>
<organism evidence="3 4">
    <name type="scientific">Bosea thiooxidans</name>
    <dbReference type="NCBI Taxonomy" id="53254"/>
    <lineage>
        <taxon>Bacteria</taxon>
        <taxon>Pseudomonadati</taxon>
        <taxon>Pseudomonadota</taxon>
        <taxon>Alphaproteobacteria</taxon>
        <taxon>Hyphomicrobiales</taxon>
        <taxon>Boseaceae</taxon>
        <taxon>Bosea</taxon>
    </lineage>
</organism>
<feature type="domain" description="DUF112" evidence="2">
    <location>
        <begin position="20"/>
        <end position="439"/>
    </location>
</feature>
<dbReference type="EMBL" id="LMAR01000035">
    <property type="protein sequence ID" value="KQK30475.1"/>
    <property type="molecule type" value="Genomic_DNA"/>
</dbReference>
<evidence type="ECO:0000259" key="2">
    <source>
        <dbReference type="Pfam" id="PF01970"/>
    </source>
</evidence>
<feature type="transmembrane region" description="Helical" evidence="1">
    <location>
        <begin position="355"/>
        <end position="382"/>
    </location>
</feature>
<feature type="transmembrane region" description="Helical" evidence="1">
    <location>
        <begin position="199"/>
        <end position="217"/>
    </location>
</feature>
<protein>
    <submittedName>
        <fullName evidence="3">Transporter</fullName>
    </submittedName>
</protein>
<evidence type="ECO:0000313" key="4">
    <source>
        <dbReference type="Proteomes" id="UP000051562"/>
    </source>
</evidence>
<feature type="transmembrane region" description="Helical" evidence="1">
    <location>
        <begin position="259"/>
        <end position="282"/>
    </location>
</feature>
<dbReference type="AlphaFoldDB" id="A0A0Q3KLI3"/>
<keyword evidence="1" id="KW-1133">Transmembrane helix</keyword>
<name>A0A0Q3KLI3_9HYPH</name>
<gene>
    <name evidence="3" type="ORF">ARD30_13130</name>
</gene>
<dbReference type="PANTHER" id="PTHR35342:SF5">
    <property type="entry name" value="TRICARBOXYLIC TRANSPORT PROTEIN"/>
    <property type="match status" value="1"/>
</dbReference>
<dbReference type="Pfam" id="PF01970">
    <property type="entry name" value="TctA"/>
    <property type="match status" value="1"/>
</dbReference>
<sequence>MTSLDALIQGFQLAATPTNLVAAGIGVLLGTFAGMLPGLGISGTIALLIPISFGLDPLTALVIFGGIYYGAAYGGSTTSILLNVPGEGASVVTCVEGYAMARRGRAGAALSVAALGSFFAGMLGLVVLVLFAPTIAGWALAFGPQDYFCIALLALVVLSGISGQSMVQSGLMVVVGIMLGTIGIDPMSGVERFTLSSDILLDGISFIIVVMGVYGMAEVLQTASDGDAAVSAPRVAFRDLYPTREELSRSLPAIGRGSLIGLLIGLVPGPSGTISTFLSYAIEKRFSRGRDQFGSGAIEGVAGPESANNGADTSTLIPLLSLGLPFNAGAALMLSGFLIHGITPGPNLVNTRPDLFWGLVASLLIGNVMLLVINLPFVGLFASLLRIPLGILMPLVAIVVMSGTYFINNNLSDLWLAVAFGLAGWLLKGAGYSVAPLIIGLFLGPLIEKGFLQSMVLADGSLLVLMSRPFSGLMLGTAALFILVRIGLALRSHFARAPLVPVPPR</sequence>
<dbReference type="InterPro" id="IPR002823">
    <property type="entry name" value="DUF112_TM"/>
</dbReference>
<dbReference type="PANTHER" id="PTHR35342">
    <property type="entry name" value="TRICARBOXYLIC TRANSPORT PROTEIN"/>
    <property type="match status" value="1"/>
</dbReference>
<feature type="transmembrane region" description="Helical" evidence="1">
    <location>
        <begin position="389"/>
        <end position="408"/>
    </location>
</feature>
<evidence type="ECO:0000313" key="3">
    <source>
        <dbReference type="EMBL" id="KQK30475.1"/>
    </source>
</evidence>
<keyword evidence="1" id="KW-0472">Membrane</keyword>
<dbReference type="Proteomes" id="UP000051562">
    <property type="component" value="Unassembled WGS sequence"/>
</dbReference>
<feature type="transmembrane region" description="Helical" evidence="1">
    <location>
        <begin position="20"/>
        <end position="39"/>
    </location>
</feature>
<accession>A0A0Q3KLI3</accession>
<dbReference type="RefSeq" id="WP_055728221.1">
    <property type="nucleotide sequence ID" value="NZ_LMAR01000035.1"/>
</dbReference>
<evidence type="ECO:0000256" key="1">
    <source>
        <dbReference type="SAM" id="Phobius"/>
    </source>
</evidence>
<feature type="transmembrane region" description="Helical" evidence="1">
    <location>
        <begin position="324"/>
        <end position="343"/>
    </location>
</feature>